<dbReference type="PROSITE" id="PS50885">
    <property type="entry name" value="HAMP"/>
    <property type="match status" value="1"/>
</dbReference>
<dbReference type="GO" id="GO:0000155">
    <property type="term" value="F:phosphorelay sensor kinase activity"/>
    <property type="evidence" value="ECO:0007669"/>
    <property type="project" value="InterPro"/>
</dbReference>
<dbReference type="SUPFAM" id="SSF158472">
    <property type="entry name" value="HAMP domain-like"/>
    <property type="match status" value="1"/>
</dbReference>
<evidence type="ECO:0000256" key="8">
    <source>
        <dbReference type="ARBA" id="ARBA00022741"/>
    </source>
</evidence>
<dbReference type="InterPro" id="IPR050398">
    <property type="entry name" value="HssS/ArlS-like"/>
</dbReference>
<dbReference type="SMART" id="SM00387">
    <property type="entry name" value="HATPase_c"/>
    <property type="match status" value="1"/>
</dbReference>
<dbReference type="InterPro" id="IPR036890">
    <property type="entry name" value="HATPase_C_sf"/>
</dbReference>
<evidence type="ECO:0000256" key="10">
    <source>
        <dbReference type="ARBA" id="ARBA00022840"/>
    </source>
</evidence>
<dbReference type="InterPro" id="IPR005467">
    <property type="entry name" value="His_kinase_dom"/>
</dbReference>
<protein>
    <recommendedName>
        <fullName evidence="3">histidine kinase</fullName>
        <ecNumber evidence="3">2.7.13.3</ecNumber>
    </recommendedName>
</protein>
<dbReference type="InterPro" id="IPR003661">
    <property type="entry name" value="HisK_dim/P_dom"/>
</dbReference>
<dbReference type="GO" id="GO:0005886">
    <property type="term" value="C:plasma membrane"/>
    <property type="evidence" value="ECO:0007669"/>
    <property type="project" value="UniProtKB-SubCell"/>
</dbReference>
<dbReference type="CDD" id="cd06225">
    <property type="entry name" value="HAMP"/>
    <property type="match status" value="1"/>
</dbReference>
<sequence>MNWTKQLTWKLLINVVLSILLAGVTVVALLLLSVLFAEMFTIVRDILNAIADNIPPELFIVGACLFFFFFYYYLLMRLTVKRINQVIITVQSIADGNLEQRIKVHSEVDELGKLEQNLNEMAHKLQYSIEEERRAERTKSELITNVSHDLRTPLTSIIGYLRLVEEDRYRDEIELRHYIRIAYEKSESLHLMIEDLFEYSRMNGGMNLQTQRVNVAELVSQLFVHYQVPVEECGMTLRMLNAQRPAYVNADTLKLVRVFENLLSNGMKYGRDGHFIDMVVHSDPVEAKVEIINYGEQIPQADLPHVFERFYRVDKSRTGDKRGSGLGLAISSTIIELHGGRIWVESDVEATRFIVTLPRVP</sequence>
<proteinExistence type="predicted"/>
<comment type="subcellular location">
    <subcellularLocation>
        <location evidence="2">Cell membrane</location>
        <topology evidence="2">Multi-pass membrane protein</topology>
    </subcellularLocation>
</comment>
<evidence type="ECO:0000256" key="5">
    <source>
        <dbReference type="ARBA" id="ARBA00022553"/>
    </source>
</evidence>
<dbReference type="GO" id="GO:0005524">
    <property type="term" value="F:ATP binding"/>
    <property type="evidence" value="ECO:0007669"/>
    <property type="project" value="UniProtKB-KW"/>
</dbReference>
<evidence type="ECO:0000313" key="17">
    <source>
        <dbReference type="EMBL" id="TVX88155.1"/>
    </source>
</evidence>
<keyword evidence="6" id="KW-0808">Transferase</keyword>
<dbReference type="SMART" id="SM00388">
    <property type="entry name" value="HisKA"/>
    <property type="match status" value="1"/>
</dbReference>
<gene>
    <name evidence="17" type="ORF">FPZ44_19815</name>
</gene>
<feature type="domain" description="HAMP" evidence="16">
    <location>
        <begin position="77"/>
        <end position="130"/>
    </location>
</feature>
<evidence type="ECO:0000256" key="13">
    <source>
        <dbReference type="ARBA" id="ARBA00023136"/>
    </source>
</evidence>
<keyword evidence="8" id="KW-0547">Nucleotide-binding</keyword>
<dbReference type="OrthoDB" id="9792991at2"/>
<dbReference type="EC" id="2.7.13.3" evidence="3"/>
<dbReference type="InterPro" id="IPR036097">
    <property type="entry name" value="HisK_dim/P_sf"/>
</dbReference>
<feature type="domain" description="Histidine kinase" evidence="15">
    <location>
        <begin position="145"/>
        <end position="361"/>
    </location>
</feature>
<evidence type="ECO:0000256" key="6">
    <source>
        <dbReference type="ARBA" id="ARBA00022679"/>
    </source>
</evidence>
<comment type="caution">
    <text evidence="17">The sequence shown here is derived from an EMBL/GenBank/DDBJ whole genome shotgun (WGS) entry which is preliminary data.</text>
</comment>
<dbReference type="Gene3D" id="6.10.340.10">
    <property type="match status" value="1"/>
</dbReference>
<feature type="transmembrane region" description="Helical" evidence="14">
    <location>
        <begin position="12"/>
        <end position="37"/>
    </location>
</feature>
<keyword evidence="4" id="KW-1003">Cell membrane</keyword>
<dbReference type="Gene3D" id="1.10.287.130">
    <property type="match status" value="1"/>
</dbReference>
<evidence type="ECO:0000256" key="9">
    <source>
        <dbReference type="ARBA" id="ARBA00022777"/>
    </source>
</evidence>
<evidence type="ECO:0000256" key="12">
    <source>
        <dbReference type="ARBA" id="ARBA00023012"/>
    </source>
</evidence>
<dbReference type="FunFam" id="1.10.287.130:FF:000008">
    <property type="entry name" value="Two-component sensor histidine kinase"/>
    <property type="match status" value="1"/>
</dbReference>
<dbReference type="InterPro" id="IPR004358">
    <property type="entry name" value="Sig_transdc_His_kin-like_C"/>
</dbReference>
<evidence type="ECO:0000256" key="3">
    <source>
        <dbReference type="ARBA" id="ARBA00012438"/>
    </source>
</evidence>
<dbReference type="Pfam" id="PF02518">
    <property type="entry name" value="HATPase_c"/>
    <property type="match status" value="1"/>
</dbReference>
<evidence type="ECO:0000259" key="16">
    <source>
        <dbReference type="PROSITE" id="PS50885"/>
    </source>
</evidence>
<dbReference type="Pfam" id="PF00512">
    <property type="entry name" value="HisKA"/>
    <property type="match status" value="1"/>
</dbReference>
<evidence type="ECO:0000259" key="15">
    <source>
        <dbReference type="PROSITE" id="PS50109"/>
    </source>
</evidence>
<name>A0A559IKG1_9BACL</name>
<keyword evidence="11 14" id="KW-1133">Transmembrane helix</keyword>
<dbReference type="Gene3D" id="3.30.565.10">
    <property type="entry name" value="Histidine kinase-like ATPase, C-terminal domain"/>
    <property type="match status" value="1"/>
</dbReference>
<dbReference type="SMART" id="SM00304">
    <property type="entry name" value="HAMP"/>
    <property type="match status" value="1"/>
</dbReference>
<dbReference type="RefSeq" id="WP_144993097.1">
    <property type="nucleotide sequence ID" value="NZ_VNJK01000003.1"/>
</dbReference>
<feature type="transmembrane region" description="Helical" evidence="14">
    <location>
        <begin position="57"/>
        <end position="75"/>
    </location>
</feature>
<keyword evidence="18" id="KW-1185">Reference proteome</keyword>
<dbReference type="PROSITE" id="PS50109">
    <property type="entry name" value="HIS_KIN"/>
    <property type="match status" value="1"/>
</dbReference>
<dbReference type="CDD" id="cd00082">
    <property type="entry name" value="HisKA"/>
    <property type="match status" value="1"/>
</dbReference>
<dbReference type="CDD" id="cd00075">
    <property type="entry name" value="HATPase"/>
    <property type="match status" value="1"/>
</dbReference>
<accession>A0A559IKG1</accession>
<evidence type="ECO:0000313" key="18">
    <source>
        <dbReference type="Proteomes" id="UP000318102"/>
    </source>
</evidence>
<dbReference type="SUPFAM" id="SSF55874">
    <property type="entry name" value="ATPase domain of HSP90 chaperone/DNA topoisomerase II/histidine kinase"/>
    <property type="match status" value="1"/>
</dbReference>
<dbReference type="AlphaFoldDB" id="A0A559IKG1"/>
<dbReference type="InterPro" id="IPR003660">
    <property type="entry name" value="HAMP_dom"/>
</dbReference>
<organism evidence="17 18">
    <name type="scientific">Paenibacillus agilis</name>
    <dbReference type="NCBI Taxonomy" id="3020863"/>
    <lineage>
        <taxon>Bacteria</taxon>
        <taxon>Bacillati</taxon>
        <taxon>Bacillota</taxon>
        <taxon>Bacilli</taxon>
        <taxon>Bacillales</taxon>
        <taxon>Paenibacillaceae</taxon>
        <taxon>Paenibacillus</taxon>
    </lineage>
</organism>
<evidence type="ECO:0000256" key="11">
    <source>
        <dbReference type="ARBA" id="ARBA00022989"/>
    </source>
</evidence>
<keyword evidence="13 14" id="KW-0472">Membrane</keyword>
<evidence type="ECO:0000256" key="7">
    <source>
        <dbReference type="ARBA" id="ARBA00022692"/>
    </source>
</evidence>
<reference evidence="17 18" key="1">
    <citation type="submission" date="2019-07" db="EMBL/GenBank/DDBJ databases">
        <authorList>
            <person name="Kim J."/>
        </authorList>
    </citation>
    <scope>NUCLEOTIDE SEQUENCE [LARGE SCALE GENOMIC DNA]</scope>
    <source>
        <strain evidence="17 18">N4</strain>
    </source>
</reference>
<evidence type="ECO:0000256" key="14">
    <source>
        <dbReference type="SAM" id="Phobius"/>
    </source>
</evidence>
<dbReference type="PRINTS" id="PR00344">
    <property type="entry name" value="BCTRLSENSOR"/>
</dbReference>
<dbReference type="Proteomes" id="UP000318102">
    <property type="component" value="Unassembled WGS sequence"/>
</dbReference>
<dbReference type="FunFam" id="3.30.565.10:FF:000013">
    <property type="entry name" value="Two-component sensor histidine kinase"/>
    <property type="match status" value="1"/>
</dbReference>
<keyword evidence="5" id="KW-0597">Phosphoprotein</keyword>
<keyword evidence="10" id="KW-0067">ATP-binding</keyword>
<dbReference type="Pfam" id="PF00672">
    <property type="entry name" value="HAMP"/>
    <property type="match status" value="1"/>
</dbReference>
<evidence type="ECO:0000256" key="1">
    <source>
        <dbReference type="ARBA" id="ARBA00000085"/>
    </source>
</evidence>
<evidence type="ECO:0000256" key="4">
    <source>
        <dbReference type="ARBA" id="ARBA00022475"/>
    </source>
</evidence>
<evidence type="ECO:0000256" key="2">
    <source>
        <dbReference type="ARBA" id="ARBA00004651"/>
    </source>
</evidence>
<dbReference type="PANTHER" id="PTHR45528:SF1">
    <property type="entry name" value="SENSOR HISTIDINE KINASE CPXA"/>
    <property type="match status" value="1"/>
</dbReference>
<dbReference type="SUPFAM" id="SSF47384">
    <property type="entry name" value="Homodimeric domain of signal transducing histidine kinase"/>
    <property type="match status" value="1"/>
</dbReference>
<keyword evidence="9 17" id="KW-0418">Kinase</keyword>
<dbReference type="EMBL" id="VNJK01000003">
    <property type="protein sequence ID" value="TVX88155.1"/>
    <property type="molecule type" value="Genomic_DNA"/>
</dbReference>
<comment type="catalytic activity">
    <reaction evidence="1">
        <text>ATP + protein L-histidine = ADP + protein N-phospho-L-histidine.</text>
        <dbReference type="EC" id="2.7.13.3"/>
    </reaction>
</comment>
<keyword evidence="7 14" id="KW-0812">Transmembrane</keyword>
<dbReference type="InterPro" id="IPR003594">
    <property type="entry name" value="HATPase_dom"/>
</dbReference>
<keyword evidence="12" id="KW-0902">Two-component regulatory system</keyword>
<dbReference type="PANTHER" id="PTHR45528">
    <property type="entry name" value="SENSOR HISTIDINE KINASE CPXA"/>
    <property type="match status" value="1"/>
</dbReference>